<accession>A0A4S8PBL5</accession>
<dbReference type="SUPFAM" id="SSF55729">
    <property type="entry name" value="Acyl-CoA N-acyltransferases (Nat)"/>
    <property type="match status" value="1"/>
</dbReference>
<evidence type="ECO:0000259" key="1">
    <source>
        <dbReference type="Pfam" id="PF13480"/>
    </source>
</evidence>
<protein>
    <submittedName>
        <fullName evidence="2">GNAT family N-acetyltransferase</fullName>
    </submittedName>
</protein>
<dbReference type="EMBL" id="STGV01000001">
    <property type="protein sequence ID" value="THV25604.1"/>
    <property type="molecule type" value="Genomic_DNA"/>
</dbReference>
<organism evidence="2 3">
    <name type="scientific">Peteryoungia ipomoeae</name>
    <dbReference type="NCBI Taxonomy" id="1210932"/>
    <lineage>
        <taxon>Bacteria</taxon>
        <taxon>Pseudomonadati</taxon>
        <taxon>Pseudomonadota</taxon>
        <taxon>Alphaproteobacteria</taxon>
        <taxon>Hyphomicrobiales</taxon>
        <taxon>Rhizobiaceae</taxon>
        <taxon>Peteryoungia</taxon>
    </lineage>
</organism>
<dbReference type="Gene3D" id="3.40.630.30">
    <property type="match status" value="1"/>
</dbReference>
<dbReference type="InterPro" id="IPR016181">
    <property type="entry name" value="Acyl_CoA_acyltransferase"/>
</dbReference>
<dbReference type="OrthoDB" id="8193702at2"/>
<keyword evidence="3" id="KW-1185">Reference proteome</keyword>
<name>A0A4S8PBL5_9HYPH</name>
<dbReference type="AlphaFoldDB" id="A0A4S8PBL5"/>
<dbReference type="Proteomes" id="UP000308828">
    <property type="component" value="Unassembled WGS sequence"/>
</dbReference>
<evidence type="ECO:0000313" key="2">
    <source>
        <dbReference type="EMBL" id="THV25604.1"/>
    </source>
</evidence>
<reference evidence="2 3" key="1">
    <citation type="submission" date="2019-04" db="EMBL/GenBank/DDBJ databases">
        <title>Genome sequence of strain shin9-1.</title>
        <authorList>
            <person name="Gao J."/>
            <person name="Sun J."/>
        </authorList>
    </citation>
    <scope>NUCLEOTIDE SEQUENCE [LARGE SCALE GENOMIC DNA]</scope>
    <source>
        <strain evidence="3">shin9-1</strain>
    </source>
</reference>
<gene>
    <name evidence="2" type="ORF">FAA97_05300</name>
</gene>
<evidence type="ECO:0000313" key="3">
    <source>
        <dbReference type="Proteomes" id="UP000308828"/>
    </source>
</evidence>
<feature type="domain" description="BioF2-like acetyltransferase" evidence="1">
    <location>
        <begin position="199"/>
        <end position="353"/>
    </location>
</feature>
<comment type="caution">
    <text evidence="2">The sequence shown here is derived from an EMBL/GenBank/DDBJ whole genome shotgun (WGS) entry which is preliminary data.</text>
</comment>
<proteinExistence type="predicted"/>
<dbReference type="InterPro" id="IPR038740">
    <property type="entry name" value="BioF2-like_GNAT_dom"/>
</dbReference>
<dbReference type="Pfam" id="PF13480">
    <property type="entry name" value="Acetyltransf_6"/>
    <property type="match status" value="1"/>
</dbReference>
<sequence>MSIARKLTDIAVEDGQPDMTSSATFASSPGLSVGPFVVRVHDRLKPPEAIWRRLERDPWNSLHQAFDWCDAWVKTHDYPVVVIEASIGGETAFILPLEIERKAGVRIARFIASSYSNYNSGLFTAALRQQQFGPSLWHQVLRTALAGKADLVCLTNMPLAWRDERHPLGGLRADPNPNSAFQLTLGPDMEATIAVLNAKSRRKKHRVQLKRMDEAGGFEHVRARSRGDKQIVLDSFFRQKAERFETAGLPDVFKAPETQAFFRLLLDADNGGKDVPLELHAIRMKGLHAGKIAAILGVSRKGDHVICQFGSIDDRLAPEASPGELLFWLTIEESAVSGAKIFDFGIGDQDYKRRWCRTETPHFDILYPINTIGQIAAFGSRLTSRFKRWVKNHPQLYGILQRLRSAAG</sequence>
<keyword evidence="2" id="KW-0808">Transferase</keyword>
<dbReference type="GO" id="GO:0016740">
    <property type="term" value="F:transferase activity"/>
    <property type="evidence" value="ECO:0007669"/>
    <property type="project" value="UniProtKB-KW"/>
</dbReference>